<keyword evidence="3" id="KW-1185">Reference proteome</keyword>
<evidence type="ECO:0000313" key="3">
    <source>
        <dbReference type="Proteomes" id="UP000640489"/>
    </source>
</evidence>
<dbReference type="InterPro" id="IPR022521">
    <property type="entry name" value="Rv3660c"/>
</dbReference>
<dbReference type="GO" id="GO:0009898">
    <property type="term" value="C:cytoplasmic side of plasma membrane"/>
    <property type="evidence" value="ECO:0007669"/>
    <property type="project" value="TreeGrafter"/>
</dbReference>
<dbReference type="GO" id="GO:0005524">
    <property type="term" value="F:ATP binding"/>
    <property type="evidence" value="ECO:0007669"/>
    <property type="project" value="TreeGrafter"/>
</dbReference>
<feature type="domain" description="Rv3660c-like CheY-like N-terminal" evidence="1">
    <location>
        <begin position="7"/>
        <end position="111"/>
    </location>
</feature>
<dbReference type="GO" id="GO:0051782">
    <property type="term" value="P:negative regulation of cell division"/>
    <property type="evidence" value="ECO:0007669"/>
    <property type="project" value="TreeGrafter"/>
</dbReference>
<dbReference type="GO" id="GO:0016887">
    <property type="term" value="F:ATP hydrolysis activity"/>
    <property type="evidence" value="ECO:0007669"/>
    <property type="project" value="TreeGrafter"/>
</dbReference>
<evidence type="ECO:0000313" key="2">
    <source>
        <dbReference type="EMBL" id="MBF4762383.1"/>
    </source>
</evidence>
<sequence>MDTPLFVTDDPALLDELQRLAAAAGVTPVLAHDEAGALRAWSAAPLVCVGVDIARSLARLGPPRRAGVHVVGNVGVPDDVFRTALALGAENVAELPRSAGWLTELLADLGDTRPLGSVTIGVIGGSGGAGATTFACALGQTAARRGPAVVIDADPLGPGADRVLGLDGHDGIRWDALCQTTGRFSGRSLRESLPRRDGLGVLTWYSGPQGSLQAFAVRNAVSAAQRGHDTVVVDLPRVVDPLVEELVARCDRVYVLTVPTVAGLASAVRLCSRFHDTAPLRLVLRGDDVRPDAVARLTSVPVAARMADQRGLEEAIDLGLGPIRSRRGPLGRTCLALLDELAALRPVAA</sequence>
<dbReference type="InterPro" id="IPR050625">
    <property type="entry name" value="ParA/MinD_ATPase"/>
</dbReference>
<dbReference type="Proteomes" id="UP000640489">
    <property type="component" value="Unassembled WGS sequence"/>
</dbReference>
<dbReference type="NCBIfam" id="TIGR03815">
    <property type="entry name" value="CpaE_hom_Actino"/>
    <property type="match status" value="1"/>
</dbReference>
<dbReference type="RefSeq" id="WP_194705508.1">
    <property type="nucleotide sequence ID" value="NZ_JADKPN010000001.1"/>
</dbReference>
<dbReference type="SUPFAM" id="SSF52540">
    <property type="entry name" value="P-loop containing nucleoside triphosphate hydrolases"/>
    <property type="match status" value="1"/>
</dbReference>
<proteinExistence type="predicted"/>
<dbReference type="AlphaFoldDB" id="A0A930VCD8"/>
<protein>
    <submittedName>
        <fullName evidence="2">Septum site determining protein</fullName>
    </submittedName>
</protein>
<organism evidence="2 3">
    <name type="scientific">Nocardioides islandensis</name>
    <dbReference type="NCBI Taxonomy" id="433663"/>
    <lineage>
        <taxon>Bacteria</taxon>
        <taxon>Bacillati</taxon>
        <taxon>Actinomycetota</taxon>
        <taxon>Actinomycetes</taxon>
        <taxon>Propionibacteriales</taxon>
        <taxon>Nocardioidaceae</taxon>
        <taxon>Nocardioides</taxon>
    </lineage>
</organism>
<gene>
    <name evidence="2" type="ORF">ISU07_04540</name>
</gene>
<dbReference type="Pfam" id="PF26563">
    <property type="entry name" value="Rv3660c_N"/>
    <property type="match status" value="1"/>
</dbReference>
<dbReference type="GO" id="GO:0005829">
    <property type="term" value="C:cytosol"/>
    <property type="evidence" value="ECO:0007669"/>
    <property type="project" value="TreeGrafter"/>
</dbReference>
<dbReference type="Gene3D" id="3.40.50.300">
    <property type="entry name" value="P-loop containing nucleotide triphosphate hydrolases"/>
    <property type="match status" value="1"/>
</dbReference>
<name>A0A930VCD8_9ACTN</name>
<dbReference type="EMBL" id="JADKPN010000001">
    <property type="protein sequence ID" value="MBF4762383.1"/>
    <property type="molecule type" value="Genomic_DNA"/>
</dbReference>
<evidence type="ECO:0000259" key="1">
    <source>
        <dbReference type="Pfam" id="PF26563"/>
    </source>
</evidence>
<reference evidence="2" key="1">
    <citation type="submission" date="2020-11" db="EMBL/GenBank/DDBJ databases">
        <title>Nocardioides sp. nov., isolated from Soil of Cynanchum wilfordii Hemsley rhizosphere.</title>
        <authorList>
            <person name="Lee J.-S."/>
            <person name="Suh M.K."/>
            <person name="Kim J.-S."/>
        </authorList>
    </citation>
    <scope>NUCLEOTIDE SEQUENCE</scope>
    <source>
        <strain evidence="2">KCTC 19275</strain>
    </source>
</reference>
<dbReference type="PANTHER" id="PTHR43384">
    <property type="entry name" value="SEPTUM SITE-DETERMINING PROTEIN MIND HOMOLOG, CHLOROPLASTIC-RELATED"/>
    <property type="match status" value="1"/>
</dbReference>
<dbReference type="InterPro" id="IPR059050">
    <property type="entry name" value="Rv3660c_N"/>
</dbReference>
<dbReference type="PANTHER" id="PTHR43384:SF11">
    <property type="entry name" value="SEPTUM SITE DETERMINING PROTEIN"/>
    <property type="match status" value="1"/>
</dbReference>
<dbReference type="InterPro" id="IPR027417">
    <property type="entry name" value="P-loop_NTPase"/>
</dbReference>
<comment type="caution">
    <text evidence="2">The sequence shown here is derived from an EMBL/GenBank/DDBJ whole genome shotgun (WGS) entry which is preliminary data.</text>
</comment>
<accession>A0A930VCD8</accession>